<keyword evidence="3" id="KW-1185">Reference proteome</keyword>
<dbReference type="SUPFAM" id="SSF55729">
    <property type="entry name" value="Acyl-CoA N-acyltransferases (Nat)"/>
    <property type="match status" value="1"/>
</dbReference>
<dbReference type="OrthoDB" id="630895at2759"/>
<organism evidence="2 3">
    <name type="scientific">Calocera viscosa (strain TUFC12733)</name>
    <dbReference type="NCBI Taxonomy" id="1330018"/>
    <lineage>
        <taxon>Eukaryota</taxon>
        <taxon>Fungi</taxon>
        <taxon>Dikarya</taxon>
        <taxon>Basidiomycota</taxon>
        <taxon>Agaricomycotina</taxon>
        <taxon>Dacrymycetes</taxon>
        <taxon>Dacrymycetales</taxon>
        <taxon>Dacrymycetaceae</taxon>
        <taxon>Calocera</taxon>
    </lineage>
</organism>
<dbReference type="Gene3D" id="3.40.630.30">
    <property type="match status" value="1"/>
</dbReference>
<proteinExistence type="predicted"/>
<dbReference type="AlphaFoldDB" id="A0A167KH58"/>
<dbReference type="PANTHER" id="PTHR43415:SF3">
    <property type="entry name" value="GNAT-FAMILY ACETYLTRANSFERASE"/>
    <property type="match status" value="1"/>
</dbReference>
<evidence type="ECO:0000259" key="1">
    <source>
        <dbReference type="PROSITE" id="PS51186"/>
    </source>
</evidence>
<protein>
    <submittedName>
        <fullName evidence="2">Acyl-CoA N-acyltransferase</fullName>
    </submittedName>
</protein>
<keyword evidence="2" id="KW-0012">Acyltransferase</keyword>
<evidence type="ECO:0000313" key="3">
    <source>
        <dbReference type="Proteomes" id="UP000076738"/>
    </source>
</evidence>
<dbReference type="PROSITE" id="PS51186">
    <property type="entry name" value="GNAT"/>
    <property type="match status" value="1"/>
</dbReference>
<dbReference type="EMBL" id="KV417293">
    <property type="protein sequence ID" value="KZO94644.1"/>
    <property type="molecule type" value="Genomic_DNA"/>
</dbReference>
<dbReference type="InterPro" id="IPR016181">
    <property type="entry name" value="Acyl_CoA_acyltransferase"/>
</dbReference>
<dbReference type="Proteomes" id="UP000076738">
    <property type="component" value="Unassembled WGS sequence"/>
</dbReference>
<evidence type="ECO:0000313" key="2">
    <source>
        <dbReference type="EMBL" id="KZO94644.1"/>
    </source>
</evidence>
<name>A0A167KH58_CALVF</name>
<feature type="domain" description="N-acetyltransferase" evidence="1">
    <location>
        <begin position="52"/>
        <end position="198"/>
    </location>
</feature>
<gene>
    <name evidence="2" type="ORF">CALVIDRAFT_565391</name>
</gene>
<accession>A0A167KH58</accession>
<dbReference type="InterPro" id="IPR000182">
    <property type="entry name" value="GNAT_dom"/>
</dbReference>
<reference evidence="2 3" key="1">
    <citation type="journal article" date="2016" name="Mol. Biol. Evol.">
        <title>Comparative Genomics of Early-Diverging Mushroom-Forming Fungi Provides Insights into the Origins of Lignocellulose Decay Capabilities.</title>
        <authorList>
            <person name="Nagy L.G."/>
            <person name="Riley R."/>
            <person name="Tritt A."/>
            <person name="Adam C."/>
            <person name="Daum C."/>
            <person name="Floudas D."/>
            <person name="Sun H."/>
            <person name="Yadav J.S."/>
            <person name="Pangilinan J."/>
            <person name="Larsson K.H."/>
            <person name="Matsuura K."/>
            <person name="Barry K."/>
            <person name="Labutti K."/>
            <person name="Kuo R."/>
            <person name="Ohm R.A."/>
            <person name="Bhattacharya S.S."/>
            <person name="Shirouzu T."/>
            <person name="Yoshinaga Y."/>
            <person name="Martin F.M."/>
            <person name="Grigoriev I.V."/>
            <person name="Hibbett D.S."/>
        </authorList>
    </citation>
    <scope>NUCLEOTIDE SEQUENCE [LARGE SCALE GENOMIC DNA]</scope>
    <source>
        <strain evidence="2 3">TUFC12733</strain>
    </source>
</reference>
<dbReference type="Pfam" id="PF13302">
    <property type="entry name" value="Acetyltransf_3"/>
    <property type="match status" value="1"/>
</dbReference>
<sequence length="225" mass="25940">MIPFATTKHLILRPLQESDKDSVFSLLNDQRVQHGNNLGQRVPFPDMLWELVRTQALSQLLFLLVVEIKNEFLYMRGDDPNEIEDEQAPEAVRRQRRKFVGGVTLRLAESRNRDTELGISLAFAWWGKGLGTELLQWLLEHNFTQLNMHRMSLGVFGDNDRAIELYNYLGFVEEGRIREGLAHENGWVDFVKMGMLDREWQARKGQMGSTSAFDDVVVATMCKVV</sequence>
<dbReference type="PANTHER" id="PTHR43415">
    <property type="entry name" value="SPERMIDINE N(1)-ACETYLTRANSFERASE"/>
    <property type="match status" value="1"/>
</dbReference>
<dbReference type="GO" id="GO:0016747">
    <property type="term" value="F:acyltransferase activity, transferring groups other than amino-acyl groups"/>
    <property type="evidence" value="ECO:0007669"/>
    <property type="project" value="InterPro"/>
</dbReference>
<keyword evidence="2" id="KW-0808">Transferase</keyword>